<dbReference type="GO" id="GO:0016192">
    <property type="term" value="P:vesicle-mediated transport"/>
    <property type="evidence" value="ECO:0007669"/>
    <property type="project" value="InterPro"/>
</dbReference>
<dbReference type="InterPro" id="IPR011989">
    <property type="entry name" value="ARM-like"/>
</dbReference>
<dbReference type="InterPro" id="IPR009028">
    <property type="entry name" value="Coatomer/calthrin_app_sub_C"/>
</dbReference>
<evidence type="ECO:0000259" key="5">
    <source>
        <dbReference type="SMART" id="SM01020"/>
    </source>
</evidence>
<dbReference type="InterPro" id="IPR012295">
    <property type="entry name" value="TBP_dom_sf"/>
</dbReference>
<reference evidence="6" key="1">
    <citation type="submission" date="2020-12" db="EMBL/GenBank/DDBJ databases">
        <authorList>
            <consortium name="Molecular Ecology Group"/>
        </authorList>
    </citation>
    <scope>NUCLEOTIDE SEQUENCE</scope>
    <source>
        <strain evidence="6">TBG_1078</strain>
    </source>
</reference>
<comment type="subcellular location">
    <subcellularLocation>
        <location evidence="1">Endomembrane system</location>
    </subcellularLocation>
</comment>
<dbReference type="GO" id="GO:0006886">
    <property type="term" value="P:intracellular protein transport"/>
    <property type="evidence" value="ECO:0007669"/>
    <property type="project" value="InterPro"/>
</dbReference>
<keyword evidence="3" id="KW-0653">Protein transport</keyword>
<evidence type="ECO:0000313" key="6">
    <source>
        <dbReference type="EMBL" id="CAD7675084.1"/>
    </source>
</evidence>
<dbReference type="PANTHER" id="PTHR11134">
    <property type="entry name" value="ADAPTOR COMPLEX SUBUNIT BETA FAMILY MEMBER"/>
    <property type="match status" value="1"/>
</dbReference>
<dbReference type="Pfam" id="PF12717">
    <property type="entry name" value="Cnd1"/>
    <property type="match status" value="1"/>
</dbReference>
<name>A0A811YDK6_NYCPR</name>
<dbReference type="EMBL" id="CAJHUB010000673">
    <property type="protein sequence ID" value="CAD7675084.1"/>
    <property type="molecule type" value="Genomic_DNA"/>
</dbReference>
<evidence type="ECO:0000256" key="4">
    <source>
        <dbReference type="ARBA" id="ARBA00023136"/>
    </source>
</evidence>
<dbReference type="InterPro" id="IPR026739">
    <property type="entry name" value="AP_beta"/>
</dbReference>
<keyword evidence="7" id="KW-1185">Reference proteome</keyword>
<keyword evidence="2" id="KW-0813">Transport</keyword>
<dbReference type="InterPro" id="IPR016024">
    <property type="entry name" value="ARM-type_fold"/>
</dbReference>
<organism evidence="6 7">
    <name type="scientific">Nyctereutes procyonoides</name>
    <name type="common">Raccoon dog</name>
    <name type="synonym">Canis procyonoides</name>
    <dbReference type="NCBI Taxonomy" id="34880"/>
    <lineage>
        <taxon>Eukaryota</taxon>
        <taxon>Metazoa</taxon>
        <taxon>Chordata</taxon>
        <taxon>Craniata</taxon>
        <taxon>Vertebrata</taxon>
        <taxon>Euteleostomi</taxon>
        <taxon>Mammalia</taxon>
        <taxon>Eutheria</taxon>
        <taxon>Laurasiatheria</taxon>
        <taxon>Carnivora</taxon>
        <taxon>Caniformia</taxon>
        <taxon>Canidae</taxon>
        <taxon>Nyctereutes</taxon>
    </lineage>
</organism>
<dbReference type="Gene3D" id="1.25.10.10">
    <property type="entry name" value="Leucine-rich Repeat Variant"/>
    <property type="match status" value="2"/>
</dbReference>
<dbReference type="Pfam" id="PF09066">
    <property type="entry name" value="B2-adapt-app_C"/>
    <property type="match status" value="1"/>
</dbReference>
<dbReference type="GO" id="GO:0030131">
    <property type="term" value="C:clathrin adaptor complex"/>
    <property type="evidence" value="ECO:0007669"/>
    <property type="project" value="InterPro"/>
</dbReference>
<dbReference type="Gene3D" id="3.30.310.10">
    <property type="entry name" value="TATA-Binding Protein"/>
    <property type="match status" value="1"/>
</dbReference>
<dbReference type="SMART" id="SM01020">
    <property type="entry name" value="B2-adapt-app_C"/>
    <property type="match status" value="1"/>
</dbReference>
<dbReference type="InterPro" id="IPR032682">
    <property type="entry name" value="Cnd1_C"/>
</dbReference>
<keyword evidence="4" id="KW-0472">Membrane</keyword>
<evidence type="ECO:0000256" key="3">
    <source>
        <dbReference type="ARBA" id="ARBA00022927"/>
    </source>
</evidence>
<dbReference type="Proteomes" id="UP000645828">
    <property type="component" value="Unassembled WGS sequence"/>
</dbReference>
<dbReference type="AlphaFoldDB" id="A0A811YDK6"/>
<comment type="caution">
    <text evidence="6">The sequence shown here is derived from an EMBL/GenBank/DDBJ whole genome shotgun (WGS) entry which is preliminary data.</text>
</comment>
<proteinExistence type="predicted"/>
<evidence type="ECO:0000313" key="7">
    <source>
        <dbReference type="Proteomes" id="UP000645828"/>
    </source>
</evidence>
<gene>
    <name evidence="6" type="ORF">NYPRO_LOCUS7879</name>
</gene>
<protein>
    <submittedName>
        <fullName evidence="6">(raccoon dog) hypothetical protein</fullName>
    </submittedName>
</protein>
<evidence type="ECO:0000256" key="1">
    <source>
        <dbReference type="ARBA" id="ARBA00004308"/>
    </source>
</evidence>
<accession>A0A811YDK6</accession>
<feature type="domain" description="Beta-adaptin appendage C-terminal subdomain" evidence="5">
    <location>
        <begin position="541"/>
        <end position="629"/>
    </location>
</feature>
<dbReference type="SUPFAM" id="SSF48371">
    <property type="entry name" value="ARM repeat"/>
    <property type="match status" value="1"/>
</dbReference>
<dbReference type="InterPro" id="IPR015151">
    <property type="entry name" value="B-adaptin_app_sub_C"/>
</dbReference>
<evidence type="ECO:0000256" key="2">
    <source>
        <dbReference type="ARBA" id="ARBA00022448"/>
    </source>
</evidence>
<dbReference type="GO" id="GO:0012505">
    <property type="term" value="C:endomembrane system"/>
    <property type="evidence" value="ECO:0007669"/>
    <property type="project" value="UniProtKB-SubCell"/>
</dbReference>
<sequence length="629" mass="69860">MTESKYFTTNEKGAIFELKAELNKEKKEEEGRRLTSALSTCTELYASRQSGIKEAHASLCDELHPESARHGRHGCQQLCEGLRRPNPLIQALAVRTVGCIQGDKITEYPCVPLCMCLKDEDLYVQETAAVCEYIKQTKLCINAQMVGEQGPVDSLQDLMADSNPMDPIYVKLEELNIMICLASQDNTTQRWMLTLFANQQSVRVTGQCAIKGEQSAERGVSTLLDLIQTKVNDMVQKATIVIRHIFCQHSKYESIIATLSEDLDYLDEPDAQAARIWTGLHDESTQVQLTPLSATGRLFPSKPPETQKMAQQTRAVFIGVFSQTDPVMGKQVVLFEKPLMSEETDFIMPALLDELICHTGSCALVHGIHRKHLSIHHGSTDADDSPIGTTSATNLEQPQVIPLQGDLLDLLALTLVPQCASGVLHTARRMDLLGGGLDGPPSPTPAVVSNGLNDLSAFSTEQAGDLLDVWILRLSGCLQEGAGLEISGTCIHHQGHTFKQQWLRCHHRSIPLANHTPLMPNQCPDVSLPLNTLGPFRCVFFVEDSRMEHQVFLATWKDIPNENELCKPQNNVYPLAKRNMEGEDMLYQSLKLSNGIWMLAGLHIQPGNPNYMLLLQYRAPEVSLYICRV</sequence>
<dbReference type="SUPFAM" id="SSF55711">
    <property type="entry name" value="Subdomain of clathrin and coatomer appendage domain"/>
    <property type="match status" value="1"/>
</dbReference>